<dbReference type="OrthoDB" id="186585at2"/>
<evidence type="ECO:0000256" key="3">
    <source>
        <dbReference type="ARBA" id="ARBA00023125"/>
    </source>
</evidence>
<dbReference type="Proteomes" id="UP000196778">
    <property type="component" value="Unassembled WGS sequence"/>
</dbReference>
<accession>A0A1R4JUM4</accession>
<evidence type="ECO:0000256" key="2">
    <source>
        <dbReference type="ARBA" id="ARBA00023015"/>
    </source>
</evidence>
<dbReference type="InterPro" id="IPR007324">
    <property type="entry name" value="Sugar-bd_dom_put"/>
</dbReference>
<dbReference type="Gene3D" id="3.40.50.1360">
    <property type="match status" value="1"/>
</dbReference>
<organism evidence="6 7">
    <name type="scientific">Mycetocola reblochoni REB411</name>
    <dbReference type="NCBI Taxonomy" id="1255698"/>
    <lineage>
        <taxon>Bacteria</taxon>
        <taxon>Bacillati</taxon>
        <taxon>Actinomycetota</taxon>
        <taxon>Actinomycetes</taxon>
        <taxon>Micrococcales</taxon>
        <taxon>Microbacteriaceae</taxon>
        <taxon>Mycetocola</taxon>
    </lineage>
</organism>
<gene>
    <name evidence="6" type="ORF">FM119_09560</name>
</gene>
<dbReference type="GO" id="GO:0003677">
    <property type="term" value="F:DNA binding"/>
    <property type="evidence" value="ECO:0007669"/>
    <property type="project" value="UniProtKB-KW"/>
</dbReference>
<dbReference type="Gene3D" id="1.10.10.10">
    <property type="entry name" value="Winged helix-like DNA-binding domain superfamily/Winged helix DNA-binding domain"/>
    <property type="match status" value="1"/>
</dbReference>
<dbReference type="PANTHER" id="PTHR34294:SF1">
    <property type="entry name" value="TRANSCRIPTIONAL REGULATOR LSRR"/>
    <property type="match status" value="1"/>
</dbReference>
<dbReference type="InterPro" id="IPR036388">
    <property type="entry name" value="WH-like_DNA-bd_sf"/>
</dbReference>
<reference evidence="7" key="1">
    <citation type="submission" date="2017-02" db="EMBL/GenBank/DDBJ databases">
        <authorList>
            <person name="Dridi B."/>
        </authorList>
    </citation>
    <scope>NUCLEOTIDE SEQUENCE [LARGE SCALE GENOMIC DNA]</scope>
    <source>
        <strain evidence="7">EB411</strain>
    </source>
</reference>
<keyword evidence="2" id="KW-0805">Transcription regulation</keyword>
<comment type="similarity">
    <text evidence="1">Belongs to the SorC transcriptional regulatory family.</text>
</comment>
<name>A0A1R4JUM4_9MICO</name>
<evidence type="ECO:0000256" key="1">
    <source>
        <dbReference type="ARBA" id="ARBA00010466"/>
    </source>
</evidence>
<dbReference type="RefSeq" id="WP_087137527.1">
    <property type="nucleotide sequence ID" value="NZ_FUKR01000053.1"/>
</dbReference>
<evidence type="ECO:0000313" key="6">
    <source>
        <dbReference type="EMBL" id="SJN35614.1"/>
    </source>
</evidence>
<evidence type="ECO:0000313" key="7">
    <source>
        <dbReference type="Proteomes" id="UP000196778"/>
    </source>
</evidence>
<dbReference type="InterPro" id="IPR037171">
    <property type="entry name" value="NagB/RpiA_transferase-like"/>
</dbReference>
<dbReference type="SUPFAM" id="SSF100950">
    <property type="entry name" value="NagB/RpiA/CoA transferase-like"/>
    <property type="match status" value="1"/>
</dbReference>
<protein>
    <submittedName>
        <fullName evidence="6">Transcriptional repressor DeoR</fullName>
    </submittedName>
</protein>
<keyword evidence="3" id="KW-0238">DNA-binding</keyword>
<dbReference type="Pfam" id="PF04198">
    <property type="entry name" value="Sugar-bind"/>
    <property type="match status" value="1"/>
</dbReference>
<proteinExistence type="inferred from homology"/>
<dbReference type="AlphaFoldDB" id="A0A1R4JUM4"/>
<dbReference type="GO" id="GO:0030246">
    <property type="term" value="F:carbohydrate binding"/>
    <property type="evidence" value="ECO:0007669"/>
    <property type="project" value="InterPro"/>
</dbReference>
<feature type="domain" description="Sugar-binding" evidence="5">
    <location>
        <begin position="58"/>
        <end position="311"/>
    </location>
</feature>
<sequence length="333" mass="35023">MSDELLSIRAAELYYDEGKTQDEVGAILGVTRWKVGRLLSSARERGFIRIEIVHPRARKLALERRLVDRFGLDGAVVVPLYGAGDGSELRERIGQAAADSLASLRPVPRILGVSWGRTINAVAGALGERWGVGVGVVQINGGVSLNPRSGTAAATAAEIARKGSGPLSLLPSPAILERLETAQSIVADRTVAAVLDRARAANAFLFSAGPADHGSAHVESGYLTTDDIDELVRRGAVGDVLGRYVDAEGMVVDPALDARTVGLELDVLRNARTSIAVISGAEKRAVARAVVTSGICTELITDEGVARWLLEEDADPRGGDLPVAPFSDQPGVV</sequence>
<dbReference type="PANTHER" id="PTHR34294">
    <property type="entry name" value="TRANSCRIPTIONAL REGULATOR-RELATED"/>
    <property type="match status" value="1"/>
</dbReference>
<dbReference type="EMBL" id="FUKR01000053">
    <property type="protein sequence ID" value="SJN35614.1"/>
    <property type="molecule type" value="Genomic_DNA"/>
</dbReference>
<evidence type="ECO:0000256" key="4">
    <source>
        <dbReference type="ARBA" id="ARBA00023163"/>
    </source>
</evidence>
<dbReference type="InterPro" id="IPR051054">
    <property type="entry name" value="SorC_transcr_regulators"/>
</dbReference>
<evidence type="ECO:0000259" key="5">
    <source>
        <dbReference type="Pfam" id="PF04198"/>
    </source>
</evidence>
<keyword evidence="7" id="KW-1185">Reference proteome</keyword>
<keyword evidence="4" id="KW-0804">Transcription</keyword>